<protein>
    <recommendedName>
        <fullName evidence="3">DDE Tnp4 domain-containing protein</fullName>
    </recommendedName>
</protein>
<evidence type="ECO:0000313" key="1">
    <source>
        <dbReference type="EMBL" id="MBW0530306.1"/>
    </source>
</evidence>
<evidence type="ECO:0000313" key="2">
    <source>
        <dbReference type="Proteomes" id="UP000765509"/>
    </source>
</evidence>
<dbReference type="OrthoDB" id="2408877at2759"/>
<reference evidence="1" key="1">
    <citation type="submission" date="2021-03" db="EMBL/GenBank/DDBJ databases">
        <title>Draft genome sequence of rust myrtle Austropuccinia psidii MF-1, a brazilian biotype.</title>
        <authorList>
            <person name="Quecine M.C."/>
            <person name="Pachon D.M.R."/>
            <person name="Bonatelli M.L."/>
            <person name="Correr F.H."/>
            <person name="Franceschini L.M."/>
            <person name="Leite T.F."/>
            <person name="Margarido G.R.A."/>
            <person name="Almeida C.A."/>
            <person name="Ferrarezi J.A."/>
            <person name="Labate C.A."/>
        </authorList>
    </citation>
    <scope>NUCLEOTIDE SEQUENCE</scope>
    <source>
        <strain evidence="1">MF-1</strain>
    </source>
</reference>
<dbReference type="AlphaFoldDB" id="A0A9Q3I5B0"/>
<evidence type="ECO:0008006" key="3">
    <source>
        <dbReference type="Google" id="ProtNLM"/>
    </source>
</evidence>
<gene>
    <name evidence="1" type="ORF">O181_070021</name>
</gene>
<dbReference type="Proteomes" id="UP000765509">
    <property type="component" value="Unassembled WGS sequence"/>
</dbReference>
<organism evidence="1 2">
    <name type="scientific">Austropuccinia psidii MF-1</name>
    <dbReference type="NCBI Taxonomy" id="1389203"/>
    <lineage>
        <taxon>Eukaryota</taxon>
        <taxon>Fungi</taxon>
        <taxon>Dikarya</taxon>
        <taxon>Basidiomycota</taxon>
        <taxon>Pucciniomycotina</taxon>
        <taxon>Pucciniomycetes</taxon>
        <taxon>Pucciniales</taxon>
        <taxon>Sphaerophragmiaceae</taxon>
        <taxon>Austropuccinia</taxon>
    </lineage>
</organism>
<name>A0A9Q3I5B0_9BASI</name>
<accession>A0A9Q3I5B0</accession>
<comment type="caution">
    <text evidence="1">The sequence shown here is derived from an EMBL/GenBank/DDBJ whole genome shotgun (WGS) entry which is preliminary data.</text>
</comment>
<proteinExistence type="predicted"/>
<sequence>MQNQMRDNHEIEDFVTWAISCMILHNISAQIGDGWFDLYEDDDTPNSENLSNNNIGEDVVSMREKLKAITLAWKDIQFWISSGELIYVLNSMAYNRV</sequence>
<keyword evidence="2" id="KW-1185">Reference proteome</keyword>
<dbReference type="EMBL" id="AVOT02035887">
    <property type="protein sequence ID" value="MBW0530306.1"/>
    <property type="molecule type" value="Genomic_DNA"/>
</dbReference>